<dbReference type="InterPro" id="IPR036047">
    <property type="entry name" value="F-box-like_dom_sf"/>
</dbReference>
<evidence type="ECO:0000256" key="1">
    <source>
        <dbReference type="SAM" id="MobiDB-lite"/>
    </source>
</evidence>
<dbReference type="Gene3D" id="1.20.1280.50">
    <property type="match status" value="1"/>
</dbReference>
<dbReference type="AlphaFoldDB" id="A0A5J9W4Y3"/>
<gene>
    <name evidence="2" type="ORF">EJB05_09633</name>
</gene>
<feature type="region of interest" description="Disordered" evidence="1">
    <location>
        <begin position="23"/>
        <end position="42"/>
    </location>
</feature>
<protein>
    <recommendedName>
        <fullName evidence="4">F-box domain-containing protein</fullName>
    </recommendedName>
</protein>
<organism evidence="2 3">
    <name type="scientific">Eragrostis curvula</name>
    <name type="common">weeping love grass</name>
    <dbReference type="NCBI Taxonomy" id="38414"/>
    <lineage>
        <taxon>Eukaryota</taxon>
        <taxon>Viridiplantae</taxon>
        <taxon>Streptophyta</taxon>
        <taxon>Embryophyta</taxon>
        <taxon>Tracheophyta</taxon>
        <taxon>Spermatophyta</taxon>
        <taxon>Magnoliopsida</taxon>
        <taxon>Liliopsida</taxon>
        <taxon>Poales</taxon>
        <taxon>Poaceae</taxon>
        <taxon>PACMAD clade</taxon>
        <taxon>Chloridoideae</taxon>
        <taxon>Eragrostideae</taxon>
        <taxon>Eragrostidinae</taxon>
        <taxon>Eragrostis</taxon>
    </lineage>
</organism>
<dbReference type="SUPFAM" id="SSF52047">
    <property type="entry name" value="RNI-like"/>
    <property type="match status" value="1"/>
</dbReference>
<name>A0A5J9W4Y3_9POAL</name>
<dbReference type="Proteomes" id="UP000324897">
    <property type="component" value="Unassembled WGS sequence"/>
</dbReference>
<reference evidence="2 3" key="1">
    <citation type="journal article" date="2019" name="Sci. Rep.">
        <title>A high-quality genome of Eragrostis curvula grass provides insights into Poaceae evolution and supports new strategies to enhance forage quality.</title>
        <authorList>
            <person name="Carballo J."/>
            <person name="Santos B.A.C.M."/>
            <person name="Zappacosta D."/>
            <person name="Garbus I."/>
            <person name="Selva J.P."/>
            <person name="Gallo C.A."/>
            <person name="Diaz A."/>
            <person name="Albertini E."/>
            <person name="Caccamo M."/>
            <person name="Echenique V."/>
        </authorList>
    </citation>
    <scope>NUCLEOTIDE SEQUENCE [LARGE SCALE GENOMIC DNA]</scope>
    <source>
        <strain evidence="3">cv. Victoria</strain>
        <tissue evidence="2">Leaf</tissue>
    </source>
</reference>
<feature type="non-terminal residue" evidence="2">
    <location>
        <position position="1"/>
    </location>
</feature>
<dbReference type="EMBL" id="RWGY01000005">
    <property type="protein sequence ID" value="TVU43188.1"/>
    <property type="molecule type" value="Genomic_DNA"/>
</dbReference>
<evidence type="ECO:0000313" key="3">
    <source>
        <dbReference type="Proteomes" id="UP000324897"/>
    </source>
</evidence>
<dbReference type="Gene3D" id="3.80.10.10">
    <property type="entry name" value="Ribonuclease Inhibitor"/>
    <property type="match status" value="2"/>
</dbReference>
<accession>A0A5J9W4Y3</accession>
<proteinExistence type="predicted"/>
<dbReference type="FunFam" id="1.20.1280.50:FF:000037">
    <property type="entry name" value="F-box protein SKIP19"/>
    <property type="match status" value="1"/>
</dbReference>
<evidence type="ECO:0008006" key="4">
    <source>
        <dbReference type="Google" id="ProtNLM"/>
    </source>
</evidence>
<comment type="caution">
    <text evidence="2">The sequence shown here is derived from an EMBL/GenBank/DDBJ whole genome shotgun (WGS) entry which is preliminary data.</text>
</comment>
<dbReference type="OrthoDB" id="611282at2759"/>
<dbReference type="Gramene" id="TVU43188">
    <property type="protein sequence ID" value="TVU43188"/>
    <property type="gene ID" value="EJB05_09633"/>
</dbReference>
<dbReference type="SUPFAM" id="SSF81383">
    <property type="entry name" value="F-box domain"/>
    <property type="match status" value="1"/>
</dbReference>
<evidence type="ECO:0000313" key="2">
    <source>
        <dbReference type="EMBL" id="TVU43188.1"/>
    </source>
</evidence>
<sequence length="302" mass="33785">MGLVASSVVQLFNCPQDRNFRGRTSKLGPEISSEKMEAPPAPDARDWSALNVDALSLIFTKLGAIEVLMGAGLVCHSWLDTAKLPDMWRSVDMSNHNVVETMPDSVLHCMAKVAVDRSCGQLEAFAGKRFVNANLLKYIGDRAPSLKRLRLISCKINNVGFMDAIKKFPLLEDLELSLCPYVFGKDSFETIGMSCTHLTCFKWCMDGVHRFKGNYNYMNMEAMGITTMTKLCSLQIFGSRLNNCGLAAILDNCPNLESLDIRYCFNVKEDGALHEKCAGIRSLRLPRDSINDYEFKDNLPTW</sequence>
<dbReference type="PANTHER" id="PTHR38926">
    <property type="entry name" value="F-BOX DOMAIN CONTAINING PROTEIN, EXPRESSED"/>
    <property type="match status" value="1"/>
</dbReference>
<dbReference type="InterPro" id="IPR032675">
    <property type="entry name" value="LRR_dom_sf"/>
</dbReference>
<dbReference type="PANTHER" id="PTHR38926:SF71">
    <property type="entry name" value="OS08G0194350 PROTEIN"/>
    <property type="match status" value="1"/>
</dbReference>
<keyword evidence="3" id="KW-1185">Reference proteome</keyword>